<feature type="domain" description="Type II methyltransferase M.TaqI-like" evidence="7">
    <location>
        <begin position="563"/>
        <end position="793"/>
    </location>
</feature>
<dbReference type="InterPro" id="IPR029063">
    <property type="entry name" value="SAM-dependent_MTases_sf"/>
</dbReference>
<evidence type="ECO:0000313" key="9">
    <source>
        <dbReference type="Proteomes" id="UP001163096"/>
    </source>
</evidence>
<evidence type="ECO:0000313" key="8">
    <source>
        <dbReference type="EMBL" id="WAI00953.1"/>
    </source>
</evidence>
<evidence type="ECO:0000259" key="6">
    <source>
        <dbReference type="Pfam" id="PF04326"/>
    </source>
</evidence>
<name>A0A9X9T739_METOG</name>
<dbReference type="EMBL" id="CP113361">
    <property type="protein sequence ID" value="WAI00953.1"/>
    <property type="molecule type" value="Genomic_DNA"/>
</dbReference>
<evidence type="ECO:0000256" key="5">
    <source>
        <dbReference type="ARBA" id="ARBA00047942"/>
    </source>
</evidence>
<dbReference type="Proteomes" id="UP001163096">
    <property type="component" value="Chromosome"/>
</dbReference>
<keyword evidence="4" id="KW-0949">S-adenosyl-L-methionine</keyword>
<dbReference type="InterPro" id="IPR002052">
    <property type="entry name" value="DNA_methylase_N6_adenine_CS"/>
</dbReference>
<sequence length="1552" mass="177414">MKDDHYSYCTTSGGLITSHFLELLKGETTGFDYARPETFSEPWREEDPVDSKEFDRRVEKAWKDLRDRYDELFSEFATLDEKALMTKWIRPLFRNLGFELTHTSKKIEISDKIRFSFSHRGWYDKPGLPKAPVVHIVPYGTDLDVRPEPRHPGPHDALQDYLNLHDDLWAMVTNGQTIRILRDFHHTTVKGYIEFDLEGIFLTRSYPDFLALYRFCHASRFAPKDGTDTLYLEEYYEHSRQAGEKVGDRLRENVVHAIETFGNGFLDHKLLHILKDDDQKVQDYYEDILRVIYRIIFLLYAEQRGMLGGMGEAKGLFLDEYSITALRERCVLGAAPDDRHTDFWEGLKITFRMIEKGVPEMGIYPFNGMLFDLTKDRILPEHQCTNAALLQAIRYLTWTEPETGRGHHNHAKAGPQRISYADLSVEEIGAIYESLLDYTPRIITEPDIIEGRTYAANSFFLDPRGSDRKSTGSYYTNPSLVQELIKSALVPVIARKLREAGPTSGEKERALLSIKVCDPACGSGAFLIAASNKLGFELAKVRTGSSLPELDTMQEARRDVLTHCIYGVDLNPMAVELAKVSLWINALVRDKPLNFLDHHVRCGNSLIGATPELMAEGIPDVAFTPISGDVKTVATELKKANKEQRKNQTLAQWTYPASGGGVPAQEFAHLSEYGEDDPEAVGKKKTAYCDLVLSDTYLHELFVADLWTAAFFWPLTPDTAHTVPTTGDLSLVRQQGKDSMPADVQAQIHRLRKEHRFFHWHLEFPDVFSENNGGFDCILGNPPWEVVNLNEKEFFAYRDPVIAESPGAKRKKLIAELVKTNPKLHEEYIHALRHDQLSTKFIRNSGRFPLTARGKTNTYSIFTELARCRIAPLGMAGIIVPTGIATDATTAKFFGDLVDTRGLVSLYDFENRKKIFPIDSRMKFCLITMAGSDVQPASFDLAFFLHTFDDLENKERKFTLTPEEIALINPNTKNCPIFRSKRDAEITKAIYERVPVLIDETKGDTGNPWGVSFKQGLFNMTSDSHLFRTRKEMEDAGFVLEGNRFVKRDEVWLPLYEAKMFHQYDHRFGTFDGFSSRPMTQIHSLDENNYQNTKSLALSWYWVPALEVDRRFDSKTKWIIAFRSVARATDIRSGLFCHLPKVGVGHTAYLMLLDKKIEILQLYSNINSFAFDFNCRNKLGAINLGYFILKQLPVLPPTTYTTYLTTIIAPSVIELTYTAWDLKPFAEDVLAEIGVEQWNNWFPDNLIGPDGVPQPFVWDEERRFSLRCDLDALYFHLYGIPREDVDYIMETFPIVKRKDDAAYGTYRTKDVILERFDELEKEMVRYYDKEEGRFVVRMNADMDATLGPEAETDVVQGVPAFVFKGESECVEWKTSAFWSEIIPKEQLQKNNTPEVKQHNTRASHYIIAKAIAGFMNTKGGYLVIGLREAKDGISHEYCGIEGDYPKCPDKNPDGFIRALQEKILKKYFPNSVLLRSTEFLTYRIVEKDGAHLCVVVVRPYDEPVFIEAKGKEAFYVRLNGMTKEISKYSEIMGYCGKHFVGNKLDSCLNNTQ</sequence>
<feature type="domain" description="Schlafen AlbA-2" evidence="6">
    <location>
        <begin position="1392"/>
        <end position="1525"/>
    </location>
</feature>
<dbReference type="KEGG" id="mou:OU421_11110"/>
<accession>A0A9X9T739</accession>
<dbReference type="PANTHER" id="PTHR33841">
    <property type="entry name" value="DNA METHYLTRANSFERASE YEEA-RELATED"/>
    <property type="match status" value="1"/>
</dbReference>
<protein>
    <recommendedName>
        <fullName evidence="1">site-specific DNA-methyltransferase (adenine-specific)</fullName>
        <ecNumber evidence="1">2.1.1.72</ecNumber>
    </recommendedName>
</protein>
<dbReference type="Pfam" id="PF04326">
    <property type="entry name" value="SLFN_AlbA_2"/>
    <property type="match status" value="1"/>
</dbReference>
<gene>
    <name evidence="8" type="ORF">OU421_11110</name>
</gene>
<dbReference type="InterPro" id="IPR050953">
    <property type="entry name" value="N4_N6_ade-DNA_methylase"/>
</dbReference>
<evidence type="ECO:0000259" key="7">
    <source>
        <dbReference type="Pfam" id="PF07669"/>
    </source>
</evidence>
<comment type="catalytic activity">
    <reaction evidence="5">
        <text>a 2'-deoxyadenosine in DNA + S-adenosyl-L-methionine = an N(6)-methyl-2'-deoxyadenosine in DNA + S-adenosyl-L-homocysteine + H(+)</text>
        <dbReference type="Rhea" id="RHEA:15197"/>
        <dbReference type="Rhea" id="RHEA-COMP:12418"/>
        <dbReference type="Rhea" id="RHEA-COMP:12419"/>
        <dbReference type="ChEBI" id="CHEBI:15378"/>
        <dbReference type="ChEBI" id="CHEBI:57856"/>
        <dbReference type="ChEBI" id="CHEBI:59789"/>
        <dbReference type="ChEBI" id="CHEBI:90615"/>
        <dbReference type="ChEBI" id="CHEBI:90616"/>
        <dbReference type="EC" id="2.1.1.72"/>
    </reaction>
</comment>
<reference evidence="8" key="1">
    <citation type="submission" date="2022-11" db="EMBL/GenBank/DDBJ databases">
        <title>Complete genome sequence of Methanogenium organophilum DSM 3596.</title>
        <authorList>
            <person name="Chen S.-C."/>
            <person name="Lai S.-J."/>
            <person name="You Y.-T."/>
        </authorList>
    </citation>
    <scope>NUCLEOTIDE SEQUENCE</scope>
    <source>
        <strain evidence="8">DSM 3596</strain>
    </source>
</reference>
<dbReference type="Gene3D" id="3.30.950.30">
    <property type="entry name" value="Schlafen, AAA domain"/>
    <property type="match status" value="1"/>
</dbReference>
<dbReference type="GO" id="GO:0009007">
    <property type="term" value="F:site-specific DNA-methyltransferase (adenine-specific) activity"/>
    <property type="evidence" value="ECO:0007669"/>
    <property type="project" value="UniProtKB-EC"/>
</dbReference>
<dbReference type="Pfam" id="PF07669">
    <property type="entry name" value="Eco57I"/>
    <property type="match status" value="1"/>
</dbReference>
<dbReference type="GO" id="GO:0006304">
    <property type="term" value="P:DNA modification"/>
    <property type="evidence" value="ECO:0007669"/>
    <property type="project" value="InterPro"/>
</dbReference>
<keyword evidence="3" id="KW-0808">Transferase</keyword>
<dbReference type="PRINTS" id="PR00507">
    <property type="entry name" value="N12N6MTFRASE"/>
</dbReference>
<dbReference type="Gene3D" id="3.40.50.150">
    <property type="entry name" value="Vaccinia Virus protein VP39"/>
    <property type="match status" value="2"/>
</dbReference>
<dbReference type="SUPFAM" id="SSF53335">
    <property type="entry name" value="S-adenosyl-L-methionine-dependent methyltransferases"/>
    <property type="match status" value="1"/>
</dbReference>
<dbReference type="EC" id="2.1.1.72" evidence="1"/>
<organism evidence="8 9">
    <name type="scientific">Methanogenium organophilum</name>
    <dbReference type="NCBI Taxonomy" id="2199"/>
    <lineage>
        <taxon>Archaea</taxon>
        <taxon>Methanobacteriati</taxon>
        <taxon>Methanobacteriota</taxon>
        <taxon>Stenosarchaea group</taxon>
        <taxon>Methanomicrobia</taxon>
        <taxon>Methanomicrobiales</taxon>
        <taxon>Methanomicrobiaceae</taxon>
        <taxon>Methanogenium</taxon>
    </lineage>
</organism>
<dbReference type="GO" id="GO:0003676">
    <property type="term" value="F:nucleic acid binding"/>
    <property type="evidence" value="ECO:0007669"/>
    <property type="project" value="InterPro"/>
</dbReference>
<dbReference type="PROSITE" id="PS00092">
    <property type="entry name" value="N6_MTASE"/>
    <property type="match status" value="1"/>
</dbReference>
<keyword evidence="9" id="KW-1185">Reference proteome</keyword>
<evidence type="ECO:0000256" key="1">
    <source>
        <dbReference type="ARBA" id="ARBA00011900"/>
    </source>
</evidence>
<proteinExistence type="predicted"/>
<dbReference type="GO" id="GO:0032259">
    <property type="term" value="P:methylation"/>
    <property type="evidence" value="ECO:0007669"/>
    <property type="project" value="UniProtKB-KW"/>
</dbReference>
<dbReference type="PANTHER" id="PTHR33841:SF1">
    <property type="entry name" value="DNA METHYLTRANSFERASE A"/>
    <property type="match status" value="1"/>
</dbReference>
<evidence type="ECO:0000256" key="4">
    <source>
        <dbReference type="ARBA" id="ARBA00022691"/>
    </source>
</evidence>
<evidence type="ECO:0000256" key="2">
    <source>
        <dbReference type="ARBA" id="ARBA00022603"/>
    </source>
</evidence>
<dbReference type="REBASE" id="679375">
    <property type="entry name" value="Mor3596ORF11110P"/>
</dbReference>
<dbReference type="InterPro" id="IPR011639">
    <property type="entry name" value="MethylTrfase_TaqI-like_dom"/>
</dbReference>
<dbReference type="InterPro" id="IPR007421">
    <property type="entry name" value="Schlafen_AlbA_2_dom"/>
</dbReference>
<dbReference type="InterPro" id="IPR038461">
    <property type="entry name" value="Schlafen_AlbA_2_dom_sf"/>
</dbReference>
<keyword evidence="2" id="KW-0489">Methyltransferase</keyword>
<dbReference type="RefSeq" id="WP_268186159.1">
    <property type="nucleotide sequence ID" value="NZ_CP113361.1"/>
</dbReference>
<evidence type="ECO:0000256" key="3">
    <source>
        <dbReference type="ARBA" id="ARBA00022679"/>
    </source>
</evidence>
<dbReference type="GeneID" id="76835658"/>